<feature type="transmembrane region" description="Helical" evidence="11">
    <location>
        <begin position="25"/>
        <end position="45"/>
    </location>
</feature>
<dbReference type="InterPro" id="IPR013556">
    <property type="entry name" value="Flag_M-ring_C"/>
</dbReference>
<keyword evidence="8 9" id="KW-0975">Bacterial flagellum</keyword>
<keyword evidence="6 11" id="KW-1133">Transmembrane helix</keyword>
<keyword evidence="14" id="KW-0969">Cilium</keyword>
<comment type="function">
    <text evidence="9">The M ring may be actively involved in energy transduction.</text>
</comment>
<evidence type="ECO:0000256" key="7">
    <source>
        <dbReference type="ARBA" id="ARBA00023136"/>
    </source>
</evidence>
<organism evidence="14 15">
    <name type="scientific">Fervidibacillus albus</name>
    <dbReference type="NCBI Taxonomy" id="2980026"/>
    <lineage>
        <taxon>Bacteria</taxon>
        <taxon>Bacillati</taxon>
        <taxon>Bacillota</taxon>
        <taxon>Bacilli</taxon>
        <taxon>Bacillales</taxon>
        <taxon>Bacillaceae</taxon>
        <taxon>Fervidibacillus</taxon>
    </lineage>
</organism>
<dbReference type="GO" id="GO:0071973">
    <property type="term" value="P:bacterial-type flagellum-dependent cell motility"/>
    <property type="evidence" value="ECO:0007669"/>
    <property type="project" value="InterPro"/>
</dbReference>
<evidence type="ECO:0000256" key="5">
    <source>
        <dbReference type="ARBA" id="ARBA00022692"/>
    </source>
</evidence>
<feature type="domain" description="Flagellar M-ring C-terminal" evidence="13">
    <location>
        <begin position="257"/>
        <end position="403"/>
    </location>
</feature>
<dbReference type="PRINTS" id="PR01009">
    <property type="entry name" value="FLGMRINGFLIF"/>
</dbReference>
<dbReference type="PANTHER" id="PTHR30046:SF0">
    <property type="entry name" value="FLAGELLAR M-RING PROTEIN"/>
    <property type="match status" value="1"/>
</dbReference>
<evidence type="ECO:0000256" key="1">
    <source>
        <dbReference type="ARBA" id="ARBA00004117"/>
    </source>
</evidence>
<dbReference type="Proteomes" id="UP001164718">
    <property type="component" value="Chromosome"/>
</dbReference>
<feature type="domain" description="Flagellar M-ring N-terminal" evidence="12">
    <location>
        <begin position="46"/>
        <end position="221"/>
    </location>
</feature>
<keyword evidence="5 11" id="KW-0812">Transmembrane</keyword>
<evidence type="ECO:0000256" key="3">
    <source>
        <dbReference type="ARBA" id="ARBA00007971"/>
    </source>
</evidence>
<comment type="subcellular location">
    <subcellularLocation>
        <location evidence="1 9">Bacterial flagellum basal body</location>
    </subcellularLocation>
    <subcellularLocation>
        <location evidence="2">Cell membrane</location>
        <topology evidence="2">Multi-pass membrane protein</topology>
    </subcellularLocation>
</comment>
<keyword evidence="14" id="KW-0966">Cell projection</keyword>
<evidence type="ECO:0000256" key="10">
    <source>
        <dbReference type="SAM" id="MobiDB-lite"/>
    </source>
</evidence>
<evidence type="ECO:0000256" key="4">
    <source>
        <dbReference type="ARBA" id="ARBA00022475"/>
    </source>
</evidence>
<dbReference type="GO" id="GO:0009431">
    <property type="term" value="C:bacterial-type flagellum basal body, MS ring"/>
    <property type="evidence" value="ECO:0007669"/>
    <property type="project" value="InterPro"/>
</dbReference>
<evidence type="ECO:0000256" key="6">
    <source>
        <dbReference type="ARBA" id="ARBA00022989"/>
    </source>
</evidence>
<dbReference type="GO" id="GO:0003774">
    <property type="term" value="F:cytoskeletal motor activity"/>
    <property type="evidence" value="ECO:0007669"/>
    <property type="project" value="InterPro"/>
</dbReference>
<dbReference type="EMBL" id="CP106878">
    <property type="protein sequence ID" value="WAA10711.1"/>
    <property type="molecule type" value="Genomic_DNA"/>
</dbReference>
<dbReference type="Pfam" id="PF08345">
    <property type="entry name" value="YscJ_FliF_C"/>
    <property type="match status" value="1"/>
</dbReference>
<dbReference type="Pfam" id="PF01514">
    <property type="entry name" value="YscJ_FliF"/>
    <property type="match status" value="1"/>
</dbReference>
<feature type="compositionally biased region" description="Basic and acidic residues" evidence="10">
    <location>
        <begin position="484"/>
        <end position="493"/>
    </location>
</feature>
<dbReference type="InterPro" id="IPR043427">
    <property type="entry name" value="YscJ/FliF"/>
</dbReference>
<dbReference type="RefSeq" id="WP_275418511.1">
    <property type="nucleotide sequence ID" value="NZ_CP106878.1"/>
</dbReference>
<proteinExistence type="inferred from homology"/>
<evidence type="ECO:0000313" key="15">
    <source>
        <dbReference type="Proteomes" id="UP001164718"/>
    </source>
</evidence>
<dbReference type="PIRSF" id="PIRSF004862">
    <property type="entry name" value="FliF"/>
    <property type="match status" value="1"/>
</dbReference>
<name>A0A9E8RWH9_9BACI</name>
<dbReference type="InterPro" id="IPR045851">
    <property type="entry name" value="AMP-bd_C_sf"/>
</dbReference>
<keyword evidence="15" id="KW-1185">Reference proteome</keyword>
<evidence type="ECO:0000256" key="11">
    <source>
        <dbReference type="SAM" id="Phobius"/>
    </source>
</evidence>
<keyword evidence="7 11" id="KW-0472">Membrane</keyword>
<protein>
    <recommendedName>
        <fullName evidence="9">Flagellar M-ring protein</fullName>
    </recommendedName>
</protein>
<sequence>MKEQLQNFIEKLKTYWDTKTGRQKAWFIGSFAIVFSLIALIVFFFTRTTMVPLYSDLTPAETGNIKETLDARGIQSEISDNGTTIKVPKEQVETLLVELAAEGIPQSGNIDYSFFSSNAGIGMTDNEFNVMKLDAMQTELSNLIESIEGIQDANVMINLPEQGIFINDLQEEASASIVLTTEPGYNFTDKQINALYTLVSKSVPNLPTENIVIMNQDFEYFDDQNSNSFENEDAISTQYAIKKEIEQDIQRQVQNLLGTLMGQSNVIVSVTADIDFTQENREENLVEPVDEENNEGLTISAQKLSETYTGTNVESGGIPAAEDSSDTLGSSYIEGTDGSGEYERTEETVNMEVNRIRREIVESPYKIRDLGIQVIAEPPGSEDVVYTNIEEDIQKILSTIIRTTIYKDEGAQELSDDELADKIAVSFQPLLGKTDLTNSIENNTGWPLWMYVVGAIATLLIIILLFFLMRKRKESPEEVIPSESHGEPIHLPDLDEETETESTVRKNRIERMAKERPDEFTKLIRTWLSQD</sequence>
<reference evidence="14" key="1">
    <citation type="submission" date="2022-09" db="EMBL/GenBank/DDBJ databases">
        <title>Complete Genomes of Fervidibacillus albus and Fervidibacillus halotolerans isolated from tidal flat sediments.</title>
        <authorList>
            <person name="Kwon K.K."/>
            <person name="Yang S.-H."/>
            <person name="Park M.J."/>
            <person name="Oh H.-M."/>
        </authorList>
    </citation>
    <scope>NUCLEOTIDE SEQUENCE</scope>
    <source>
        <strain evidence="14">MEBiC13591</strain>
    </source>
</reference>
<keyword evidence="4" id="KW-1003">Cell membrane</keyword>
<evidence type="ECO:0000259" key="12">
    <source>
        <dbReference type="Pfam" id="PF01514"/>
    </source>
</evidence>
<feature type="transmembrane region" description="Helical" evidence="11">
    <location>
        <begin position="448"/>
        <end position="468"/>
    </location>
</feature>
<keyword evidence="14" id="KW-0282">Flagellum</keyword>
<evidence type="ECO:0000256" key="8">
    <source>
        <dbReference type="ARBA" id="ARBA00023143"/>
    </source>
</evidence>
<dbReference type="PANTHER" id="PTHR30046">
    <property type="entry name" value="FLAGELLAR M-RING PROTEIN"/>
    <property type="match status" value="1"/>
</dbReference>
<dbReference type="NCBIfam" id="TIGR00206">
    <property type="entry name" value="fliF"/>
    <property type="match status" value="1"/>
</dbReference>
<comment type="similarity">
    <text evidence="3 9">Belongs to the FliF family.</text>
</comment>
<evidence type="ECO:0000313" key="14">
    <source>
        <dbReference type="EMBL" id="WAA10711.1"/>
    </source>
</evidence>
<dbReference type="InterPro" id="IPR000067">
    <property type="entry name" value="FlgMring_FliF"/>
</dbReference>
<dbReference type="Gene3D" id="3.30.300.30">
    <property type="match status" value="1"/>
</dbReference>
<dbReference type="InterPro" id="IPR006182">
    <property type="entry name" value="FliF_N_dom"/>
</dbReference>
<evidence type="ECO:0000256" key="2">
    <source>
        <dbReference type="ARBA" id="ARBA00004651"/>
    </source>
</evidence>
<feature type="region of interest" description="Disordered" evidence="10">
    <location>
        <begin position="477"/>
        <end position="512"/>
    </location>
</feature>
<dbReference type="KEGG" id="faf:OE104_05180"/>
<evidence type="ECO:0000256" key="9">
    <source>
        <dbReference type="PIRNR" id="PIRNR004862"/>
    </source>
</evidence>
<feature type="compositionally biased region" description="Basic and acidic residues" evidence="10">
    <location>
        <begin position="502"/>
        <end position="512"/>
    </location>
</feature>
<evidence type="ECO:0000259" key="13">
    <source>
        <dbReference type="Pfam" id="PF08345"/>
    </source>
</evidence>
<dbReference type="AlphaFoldDB" id="A0A9E8RWH9"/>
<accession>A0A9E8RWH9</accession>
<gene>
    <name evidence="14" type="primary">fliF</name>
    <name evidence="14" type="ORF">OE104_05180</name>
</gene>
<dbReference type="GO" id="GO:0005886">
    <property type="term" value="C:plasma membrane"/>
    <property type="evidence" value="ECO:0007669"/>
    <property type="project" value="UniProtKB-SubCell"/>
</dbReference>